<evidence type="ECO:0000256" key="5">
    <source>
        <dbReference type="ARBA" id="ARBA00022989"/>
    </source>
</evidence>
<dbReference type="Gene3D" id="3.40.50.1000">
    <property type="entry name" value="HAD superfamily/HAD-like"/>
    <property type="match status" value="1"/>
</dbReference>
<dbReference type="SUPFAM" id="SSF56784">
    <property type="entry name" value="HAD-like"/>
    <property type="match status" value="1"/>
</dbReference>
<evidence type="ECO:0000256" key="2">
    <source>
        <dbReference type="ARBA" id="ARBA00006024"/>
    </source>
</evidence>
<gene>
    <name evidence="9" type="ORF">ACE1CC_08595</name>
</gene>
<comment type="similarity">
    <text evidence="2 7">Belongs to the cation transport ATPase (P-type) (TC 3.A.3) family. Type IB subfamily.</text>
</comment>
<proteinExistence type="inferred from homology"/>
<dbReference type="Proteomes" id="UP001576774">
    <property type="component" value="Unassembled WGS sequence"/>
</dbReference>
<dbReference type="PRINTS" id="PR00119">
    <property type="entry name" value="CATATPASE"/>
</dbReference>
<evidence type="ECO:0000256" key="7">
    <source>
        <dbReference type="RuleBase" id="RU362081"/>
    </source>
</evidence>
<feature type="domain" description="P-type ATPase A" evidence="8">
    <location>
        <begin position="252"/>
        <end position="348"/>
    </location>
</feature>
<dbReference type="InterPro" id="IPR008250">
    <property type="entry name" value="ATPase_P-typ_transduc_dom_A_sf"/>
</dbReference>
<evidence type="ECO:0000256" key="1">
    <source>
        <dbReference type="ARBA" id="ARBA00004141"/>
    </source>
</evidence>
<dbReference type="InterPro" id="IPR018303">
    <property type="entry name" value="ATPase_P-typ_P_site"/>
</dbReference>
<dbReference type="InterPro" id="IPR027256">
    <property type="entry name" value="P-typ_ATPase_IB"/>
</dbReference>
<dbReference type="Gene3D" id="3.40.1110.10">
    <property type="entry name" value="Calcium-transporting ATPase, cytoplasmic domain N"/>
    <property type="match status" value="1"/>
</dbReference>
<dbReference type="InterPro" id="IPR051014">
    <property type="entry name" value="Cation_Transport_ATPase_IB"/>
</dbReference>
<dbReference type="InterPro" id="IPR036412">
    <property type="entry name" value="HAD-like_sf"/>
</dbReference>
<dbReference type="PANTHER" id="PTHR48085:SF5">
    <property type="entry name" value="CADMIUM_ZINC-TRANSPORTING ATPASE HMA4-RELATED"/>
    <property type="match status" value="1"/>
</dbReference>
<dbReference type="Pfam" id="PF00702">
    <property type="entry name" value="Hydrolase"/>
    <property type="match status" value="1"/>
</dbReference>
<comment type="caution">
    <text evidence="9">The sequence shown here is derived from an EMBL/GenBank/DDBJ whole genome shotgun (WGS) entry which is preliminary data.</text>
</comment>
<evidence type="ECO:0000313" key="9">
    <source>
        <dbReference type="EMBL" id="MFB2876941.1"/>
    </source>
</evidence>
<dbReference type="InterPro" id="IPR059000">
    <property type="entry name" value="ATPase_P-type_domA"/>
</dbReference>
<keyword evidence="10" id="KW-1185">Reference proteome</keyword>
<evidence type="ECO:0000256" key="4">
    <source>
        <dbReference type="ARBA" id="ARBA00022967"/>
    </source>
</evidence>
<keyword evidence="6" id="KW-0472">Membrane</keyword>
<dbReference type="PROSITE" id="PS00154">
    <property type="entry name" value="ATPASE_E1_E2"/>
    <property type="match status" value="1"/>
</dbReference>
<sequence length="772" mass="83743">MNDVSHKGNVEMANSVILDRVNLKTNQIETNVIIQPSTSVCSLVHAVPGRVRFRVPRLSKDPRYAKRLQKSMEALKGVTKVRVNPDAGSIAINYTTKLHSEIEMRSLLASHIQNMDLRVTNTELPKVIKPEIEKSETEESFDWSDLTLPAIATILALLRTTFRVPIPQIVVASSVIAAGLPVAKRAGESLVKEKKLNIDCLDVLALGASSMQGDWLTPALLLLLHETGDAIRDRTARSSACETADLLDSLSHFAWVEEKGEIRQVAATEVKVGDTVVVYPGEQIPVDGKVIKGEAAIDQQRLTGESMPVVRRLGESVFASTLVRSGKIYIETQRVGKQTRAGASIELVKQAPVHDTRMENYASNVADKAILPALALAGATWAITRDSTRVASILSLDFVTGIRLAIPTTFLAAINHAAKHGILIRSGRTLEQLAKVDTIVFDKTGTLTQGDLQIVEVDTVSDRTTPKRLLQLAASAEQRLTHPLAEAVIHYAESQNVEILPREELQFDVGLGVSAEIDGEKVLVGSDRFLRKQGISIDCFYEKHPCILGKCNSRHEDCPISADSSVMYIASNGEFQGVLKYADPLRIETKTVLEKLRSRYGLEIHLLTGDNQARANAVGRELAMTNEQIHAEAFPEVKAEIVRKLHESGKTVAFVGDGLNDSVALAYADVSISFAGGSEVARETADVVLMNNELWSLLDAIAIAKETMQITHQNIGLSVVPNLAAIGIASTIGLNPLLAAVVHNGSAIAAGVNGLRPLLVHRYTSTINSSEH</sequence>
<evidence type="ECO:0000259" key="8">
    <source>
        <dbReference type="Pfam" id="PF00122"/>
    </source>
</evidence>
<dbReference type="SUPFAM" id="SSF81653">
    <property type="entry name" value="Calcium ATPase, transduction domain A"/>
    <property type="match status" value="1"/>
</dbReference>
<dbReference type="PRINTS" id="PR00120">
    <property type="entry name" value="HATPASE"/>
</dbReference>
<dbReference type="InterPro" id="IPR023214">
    <property type="entry name" value="HAD_sf"/>
</dbReference>
<dbReference type="Pfam" id="PF00122">
    <property type="entry name" value="E1-E2_ATPase"/>
    <property type="match status" value="1"/>
</dbReference>
<dbReference type="SFLD" id="SFLDG00002">
    <property type="entry name" value="C1.7:_P-type_atpase_like"/>
    <property type="match status" value="1"/>
</dbReference>
<dbReference type="InterPro" id="IPR001757">
    <property type="entry name" value="P_typ_ATPase"/>
</dbReference>
<keyword evidence="4" id="KW-1278">Translocase</keyword>
<dbReference type="NCBIfam" id="TIGR01525">
    <property type="entry name" value="ATPase-IB_hvy"/>
    <property type="match status" value="1"/>
</dbReference>
<dbReference type="Pfam" id="PF19991">
    <property type="entry name" value="HMA_2"/>
    <property type="match status" value="1"/>
</dbReference>
<keyword evidence="7" id="KW-0547">Nucleotide-binding</keyword>
<dbReference type="EMBL" id="JBHFNQ010000065">
    <property type="protein sequence ID" value="MFB2876941.1"/>
    <property type="molecule type" value="Genomic_DNA"/>
</dbReference>
<dbReference type="Gene3D" id="2.70.150.10">
    <property type="entry name" value="Calcium-transporting ATPase, cytoplasmic transduction domain A"/>
    <property type="match status" value="1"/>
</dbReference>
<keyword evidence="7" id="KW-0479">Metal-binding</keyword>
<evidence type="ECO:0000256" key="3">
    <source>
        <dbReference type="ARBA" id="ARBA00022692"/>
    </source>
</evidence>
<dbReference type="NCBIfam" id="TIGR01494">
    <property type="entry name" value="ATPase_P-type"/>
    <property type="match status" value="1"/>
</dbReference>
<dbReference type="SFLD" id="SFLDF00027">
    <property type="entry name" value="p-type_atpase"/>
    <property type="match status" value="1"/>
</dbReference>
<name>A0ABV4X3Q4_9CYAN</name>
<dbReference type="InterPro" id="IPR044492">
    <property type="entry name" value="P_typ_ATPase_HD_dom"/>
</dbReference>
<dbReference type="CDD" id="cd07550">
    <property type="entry name" value="P-type_ATPase_HM"/>
    <property type="match status" value="1"/>
</dbReference>
<dbReference type="PANTHER" id="PTHR48085">
    <property type="entry name" value="CADMIUM/ZINC-TRANSPORTING ATPASE HMA2-RELATED"/>
    <property type="match status" value="1"/>
</dbReference>
<protein>
    <submittedName>
        <fullName evidence="9">Heavy metal translocating P-type ATPase</fullName>
    </submittedName>
</protein>
<organism evidence="9 10">
    <name type="scientific">Floridaenema aerugineum BLCC-F46</name>
    <dbReference type="NCBI Taxonomy" id="3153654"/>
    <lineage>
        <taxon>Bacteria</taxon>
        <taxon>Bacillati</taxon>
        <taxon>Cyanobacteriota</taxon>
        <taxon>Cyanophyceae</taxon>
        <taxon>Oscillatoriophycideae</taxon>
        <taxon>Aerosakkonematales</taxon>
        <taxon>Aerosakkonemataceae</taxon>
        <taxon>Floridanema</taxon>
        <taxon>Floridanema aerugineum</taxon>
    </lineage>
</organism>
<evidence type="ECO:0000313" key="10">
    <source>
        <dbReference type="Proteomes" id="UP001576774"/>
    </source>
</evidence>
<keyword evidence="7" id="KW-0067">ATP-binding</keyword>
<reference evidence="9 10" key="1">
    <citation type="submission" date="2024-09" db="EMBL/GenBank/DDBJ databases">
        <title>Floridaenema gen nov. (Aerosakkonemataceae, Aerosakkonematales ord. nov., Cyanobacteria) from benthic tropical and subtropical fresh waters, with the description of four new species.</title>
        <authorList>
            <person name="Moretto J.A."/>
            <person name="Berthold D.E."/>
            <person name="Lefler F.W."/>
            <person name="Huang I.-S."/>
            <person name="Laughinghouse H. IV."/>
        </authorList>
    </citation>
    <scope>NUCLEOTIDE SEQUENCE [LARGE SCALE GENOMIC DNA]</scope>
    <source>
        <strain evidence="9 10">BLCC-F46</strain>
    </source>
</reference>
<keyword evidence="7" id="KW-1003">Cell membrane</keyword>
<dbReference type="InterPro" id="IPR023299">
    <property type="entry name" value="ATPase_P-typ_cyto_dom_N"/>
</dbReference>
<evidence type="ECO:0000256" key="6">
    <source>
        <dbReference type="ARBA" id="ARBA00023136"/>
    </source>
</evidence>
<comment type="subcellular location">
    <subcellularLocation>
        <location evidence="7">Cell membrane</location>
    </subcellularLocation>
    <subcellularLocation>
        <location evidence="1">Membrane</location>
        <topology evidence="1">Multi-pass membrane protein</topology>
    </subcellularLocation>
</comment>
<dbReference type="SFLD" id="SFLDS00003">
    <property type="entry name" value="Haloacid_Dehalogenase"/>
    <property type="match status" value="1"/>
</dbReference>
<keyword evidence="3" id="KW-0812">Transmembrane</keyword>
<keyword evidence="5" id="KW-1133">Transmembrane helix</keyword>
<accession>A0ABV4X3Q4</accession>